<sequence>LGSTSEAFRTTICDFQNSIQPIVPTGETPARKRYSYPRNLPPQPVEEVVRLTFLTEKEGDSEEQNEDEEKEISVVDAEEENDDPLSENVELQMNESITIPDEGGIPFFKKRRGAAKTTATRSKSATRIPLRATNNNCHD</sequence>
<feature type="domain" description="Kinesin-associated microtubule-binding" evidence="2">
    <location>
        <begin position="23"/>
        <end position="123"/>
    </location>
</feature>
<name>H2YQK1_CIOSA</name>
<dbReference type="GO" id="GO:0008017">
    <property type="term" value="F:microtubule binding"/>
    <property type="evidence" value="ECO:0007669"/>
    <property type="project" value="InterPro"/>
</dbReference>
<keyword evidence="4" id="KW-1185">Reference proteome</keyword>
<reference evidence="3" key="2">
    <citation type="submission" date="2025-08" db="UniProtKB">
        <authorList>
            <consortium name="Ensembl"/>
        </authorList>
    </citation>
    <scope>IDENTIFICATION</scope>
</reference>
<evidence type="ECO:0000313" key="3">
    <source>
        <dbReference type="Ensembl" id="ENSCSAVP00000007609.1"/>
    </source>
</evidence>
<evidence type="ECO:0000256" key="1">
    <source>
        <dbReference type="SAM" id="MobiDB-lite"/>
    </source>
</evidence>
<feature type="region of interest" description="Disordered" evidence="1">
    <location>
        <begin position="56"/>
        <end position="139"/>
    </location>
</feature>
<reference evidence="4" key="1">
    <citation type="submission" date="2003-08" db="EMBL/GenBank/DDBJ databases">
        <authorList>
            <person name="Birren B."/>
            <person name="Nusbaum C."/>
            <person name="Abebe A."/>
            <person name="Abouelleil A."/>
            <person name="Adekoya E."/>
            <person name="Ait-zahra M."/>
            <person name="Allen N."/>
            <person name="Allen T."/>
            <person name="An P."/>
            <person name="Anderson M."/>
            <person name="Anderson S."/>
            <person name="Arachchi H."/>
            <person name="Armbruster J."/>
            <person name="Bachantsang P."/>
            <person name="Baldwin J."/>
            <person name="Barry A."/>
            <person name="Bayul T."/>
            <person name="Blitshsteyn B."/>
            <person name="Bloom T."/>
            <person name="Blye J."/>
            <person name="Boguslavskiy L."/>
            <person name="Borowsky M."/>
            <person name="Boukhgalter B."/>
            <person name="Brunache A."/>
            <person name="Butler J."/>
            <person name="Calixte N."/>
            <person name="Calvo S."/>
            <person name="Camarata J."/>
            <person name="Campo K."/>
            <person name="Chang J."/>
            <person name="Cheshatsang Y."/>
            <person name="Citroen M."/>
            <person name="Collymore A."/>
            <person name="Considine T."/>
            <person name="Cook A."/>
            <person name="Cooke P."/>
            <person name="Corum B."/>
            <person name="Cuomo C."/>
            <person name="David R."/>
            <person name="Dawoe T."/>
            <person name="Degray S."/>
            <person name="Dodge S."/>
            <person name="Dooley K."/>
            <person name="Dorje P."/>
            <person name="Dorjee K."/>
            <person name="Dorris L."/>
            <person name="Duffey N."/>
            <person name="Dupes A."/>
            <person name="Elkins T."/>
            <person name="Engels R."/>
            <person name="Erickson J."/>
            <person name="Farina A."/>
            <person name="Faro S."/>
            <person name="Ferreira P."/>
            <person name="Fischer H."/>
            <person name="Fitzgerald M."/>
            <person name="Foley K."/>
            <person name="Gage D."/>
            <person name="Galagan J."/>
            <person name="Gearin G."/>
            <person name="Gnerre S."/>
            <person name="Gnirke A."/>
            <person name="Goyette A."/>
            <person name="Graham J."/>
            <person name="Grandbois E."/>
            <person name="Gyaltsen K."/>
            <person name="Hafez N."/>
            <person name="Hagopian D."/>
            <person name="Hagos B."/>
            <person name="Hall J."/>
            <person name="Hatcher B."/>
            <person name="Heller A."/>
            <person name="Higgins H."/>
            <person name="Honan T."/>
            <person name="Horn A."/>
            <person name="Houde N."/>
            <person name="Hughes L."/>
            <person name="Hulme W."/>
            <person name="Husby E."/>
            <person name="Iliev I."/>
            <person name="Jaffe D."/>
            <person name="Jones C."/>
            <person name="Kamal M."/>
            <person name="Kamat A."/>
            <person name="Kamvysselis M."/>
            <person name="Karlsson E."/>
            <person name="Kells C."/>
            <person name="Kieu A."/>
            <person name="Kisner P."/>
            <person name="Kodira C."/>
            <person name="Kulbokas E."/>
            <person name="Labutti K."/>
            <person name="Lama D."/>
            <person name="Landers T."/>
            <person name="Leger J."/>
            <person name="Levine S."/>
            <person name="Lewis D."/>
            <person name="Lewis T."/>
            <person name="Lindblad-toh K."/>
            <person name="Liu X."/>
            <person name="Lokyitsang T."/>
            <person name="Lokyitsang Y."/>
            <person name="Lucien O."/>
            <person name="Lui A."/>
            <person name="Ma L.J."/>
            <person name="Mabbitt R."/>
            <person name="Macdonald J."/>
            <person name="Maclean C."/>
            <person name="Major J."/>
            <person name="Manning J."/>
            <person name="Marabella R."/>
            <person name="Maru K."/>
            <person name="Matthews C."/>
            <person name="Mauceli E."/>
            <person name="Mccarthy M."/>
            <person name="Mcdonough S."/>
            <person name="Mcghee T."/>
            <person name="Meldrim J."/>
            <person name="Meneus L."/>
            <person name="Mesirov J."/>
            <person name="Mihalev A."/>
            <person name="Mihova T."/>
            <person name="Mikkelsen T."/>
            <person name="Mlenga V."/>
            <person name="Moru K."/>
            <person name="Mozes J."/>
            <person name="Mulrain L."/>
            <person name="Munson G."/>
            <person name="Naylor J."/>
            <person name="Newes C."/>
            <person name="Nguyen C."/>
            <person name="Nguyen N."/>
            <person name="Nguyen T."/>
            <person name="Nicol R."/>
            <person name="Nielsen C."/>
            <person name="Nizzari M."/>
            <person name="Norbu C."/>
            <person name="Norbu N."/>
            <person name="O'donnell P."/>
            <person name="Okoawo O."/>
            <person name="O'leary S."/>
            <person name="Omotosho B."/>
            <person name="O'neill K."/>
            <person name="Osman S."/>
            <person name="Parker S."/>
            <person name="Perrin D."/>
            <person name="Phunkhang P."/>
            <person name="Piqani B."/>
            <person name="Purcell S."/>
            <person name="Rachupka T."/>
            <person name="Ramasamy U."/>
            <person name="Rameau R."/>
            <person name="Ray V."/>
            <person name="Raymond C."/>
            <person name="Retta R."/>
            <person name="Richardson S."/>
            <person name="Rise C."/>
            <person name="Rodriguez J."/>
            <person name="Rogers J."/>
            <person name="Rogov P."/>
            <person name="Rutman M."/>
            <person name="Schupbach R."/>
            <person name="Seaman C."/>
            <person name="Settipalli S."/>
            <person name="Sharpe T."/>
            <person name="Sheridan J."/>
            <person name="Sherpa N."/>
            <person name="Shi J."/>
            <person name="Smirnov S."/>
            <person name="Smith C."/>
            <person name="Sougnez C."/>
            <person name="Spencer B."/>
            <person name="Stalker J."/>
            <person name="Stange-thomann N."/>
            <person name="Stavropoulos S."/>
            <person name="Stetson K."/>
            <person name="Stone C."/>
            <person name="Stone S."/>
            <person name="Stubbs M."/>
            <person name="Talamas J."/>
            <person name="Tchuinga P."/>
            <person name="Tenzing P."/>
            <person name="Tesfaye S."/>
            <person name="Theodore J."/>
            <person name="Thoulutsang Y."/>
            <person name="Topham K."/>
            <person name="Towey S."/>
            <person name="Tsamla T."/>
            <person name="Tsomo N."/>
            <person name="Vallee D."/>
            <person name="Vassiliev H."/>
            <person name="Venkataraman V."/>
            <person name="Vinson J."/>
            <person name="Vo A."/>
            <person name="Wade C."/>
            <person name="Wang S."/>
            <person name="Wangchuk T."/>
            <person name="Wangdi T."/>
            <person name="Whittaker C."/>
            <person name="Wilkinson J."/>
            <person name="Wu Y."/>
            <person name="Wyman D."/>
            <person name="Yadav S."/>
            <person name="Yang S."/>
            <person name="Yang X."/>
            <person name="Yeager S."/>
            <person name="Yee E."/>
            <person name="Young G."/>
            <person name="Zainoun J."/>
            <person name="Zembeck L."/>
            <person name="Zimmer A."/>
            <person name="Zody M."/>
            <person name="Lander E."/>
        </authorList>
    </citation>
    <scope>NUCLEOTIDE SEQUENCE [LARGE SCALE GENOMIC DNA]</scope>
</reference>
<dbReference type="Proteomes" id="UP000007875">
    <property type="component" value="Unassembled WGS sequence"/>
</dbReference>
<reference evidence="3" key="3">
    <citation type="submission" date="2025-09" db="UniProtKB">
        <authorList>
            <consortium name="Ensembl"/>
        </authorList>
    </citation>
    <scope>IDENTIFICATION</scope>
</reference>
<dbReference type="Ensembl" id="ENSCSAVT00000007709.1">
    <property type="protein sequence ID" value="ENSCSAVP00000007609.1"/>
    <property type="gene ID" value="ENSCSAVG00000004554.1"/>
</dbReference>
<evidence type="ECO:0000313" key="4">
    <source>
        <dbReference type="Proteomes" id="UP000007875"/>
    </source>
</evidence>
<evidence type="ECO:0000259" key="2">
    <source>
        <dbReference type="Pfam" id="PF13931"/>
    </source>
</evidence>
<dbReference type="Pfam" id="PF13931">
    <property type="entry name" value="Microtub_bind"/>
    <property type="match status" value="1"/>
</dbReference>
<dbReference type="InParanoid" id="H2YQK1"/>
<dbReference type="GeneTree" id="ENSGT00530000068616"/>
<dbReference type="InterPro" id="IPR025901">
    <property type="entry name" value="Kinesin-assoc_MT-bd_dom"/>
</dbReference>
<accession>H2YQK1</accession>
<organism evidence="3 4">
    <name type="scientific">Ciona savignyi</name>
    <name type="common">Pacific transparent sea squirt</name>
    <dbReference type="NCBI Taxonomy" id="51511"/>
    <lineage>
        <taxon>Eukaryota</taxon>
        <taxon>Metazoa</taxon>
        <taxon>Chordata</taxon>
        <taxon>Tunicata</taxon>
        <taxon>Ascidiacea</taxon>
        <taxon>Phlebobranchia</taxon>
        <taxon>Cionidae</taxon>
        <taxon>Ciona</taxon>
    </lineage>
</organism>
<dbReference type="AlphaFoldDB" id="H2YQK1"/>
<protein>
    <recommendedName>
        <fullName evidence="2">Kinesin-associated microtubule-binding domain-containing protein</fullName>
    </recommendedName>
</protein>
<feature type="compositionally biased region" description="Low complexity" evidence="1">
    <location>
        <begin position="115"/>
        <end position="127"/>
    </location>
</feature>
<dbReference type="HOGENOM" id="CLU_1849575_0_0_1"/>
<proteinExistence type="predicted"/>
<feature type="compositionally biased region" description="Acidic residues" evidence="1">
    <location>
        <begin position="59"/>
        <end position="85"/>
    </location>
</feature>